<dbReference type="InterPro" id="IPR008042">
    <property type="entry name" value="Retrotrans_Pao"/>
</dbReference>
<dbReference type="InterPro" id="IPR036397">
    <property type="entry name" value="RNaseH_sf"/>
</dbReference>
<protein>
    <recommendedName>
        <fullName evidence="3">RNase H type-1 domain-containing protein</fullName>
    </recommendedName>
</protein>
<sequence>MSEISLHVFCDASPKAYGAVAYFRYITEEGRVKVSFIISKNKVAPLKTLTLARLELMAALIAARLAKYLLNTFPSLTKEIFLWSDSKIVLHWLKGSSKIWKPFVSNRVAQVQLLTPPNCWNHCSGSENPADFTTRGESTRKFLTSSLWWMGPAWLSHPVQSWPVQCLPNPPDGMCGEE</sequence>
<gene>
    <name evidence="1" type="ORF">AVEN_39509_1</name>
</gene>
<dbReference type="Gene3D" id="3.30.420.10">
    <property type="entry name" value="Ribonuclease H-like superfamily/Ribonuclease H"/>
    <property type="match status" value="1"/>
</dbReference>
<dbReference type="OrthoDB" id="6425548at2759"/>
<reference evidence="1 2" key="1">
    <citation type="journal article" date="2019" name="Sci. Rep.">
        <title>Orb-weaving spider Araneus ventricosus genome elucidates the spidroin gene catalogue.</title>
        <authorList>
            <person name="Kono N."/>
            <person name="Nakamura H."/>
            <person name="Ohtoshi R."/>
            <person name="Moran D.A.P."/>
            <person name="Shinohara A."/>
            <person name="Yoshida Y."/>
            <person name="Fujiwara M."/>
            <person name="Mori M."/>
            <person name="Tomita M."/>
            <person name="Arakawa K."/>
        </authorList>
    </citation>
    <scope>NUCLEOTIDE SEQUENCE [LARGE SCALE GENOMIC DNA]</scope>
</reference>
<dbReference type="Pfam" id="PF05380">
    <property type="entry name" value="Peptidase_A17"/>
    <property type="match status" value="1"/>
</dbReference>
<accession>A0A4Y2GG47</accession>
<name>A0A4Y2GG47_ARAVE</name>
<dbReference type="SUPFAM" id="SSF53098">
    <property type="entry name" value="Ribonuclease H-like"/>
    <property type="match status" value="1"/>
</dbReference>
<proteinExistence type="predicted"/>
<evidence type="ECO:0000313" key="1">
    <source>
        <dbReference type="EMBL" id="GBM50994.1"/>
    </source>
</evidence>
<dbReference type="AlphaFoldDB" id="A0A4Y2GG47"/>
<dbReference type="InterPro" id="IPR012337">
    <property type="entry name" value="RNaseH-like_sf"/>
</dbReference>
<keyword evidence="2" id="KW-1185">Reference proteome</keyword>
<dbReference type="EMBL" id="BGPR01177277">
    <property type="protein sequence ID" value="GBM50994.1"/>
    <property type="molecule type" value="Genomic_DNA"/>
</dbReference>
<evidence type="ECO:0008006" key="3">
    <source>
        <dbReference type="Google" id="ProtNLM"/>
    </source>
</evidence>
<dbReference type="GO" id="GO:0003676">
    <property type="term" value="F:nucleic acid binding"/>
    <property type="evidence" value="ECO:0007669"/>
    <property type="project" value="InterPro"/>
</dbReference>
<dbReference type="PANTHER" id="PTHR22955:SF66">
    <property type="entry name" value="INTEGRASE CATALYTIC DOMAIN-CONTAINING PROTEIN"/>
    <property type="match status" value="1"/>
</dbReference>
<organism evidence="1 2">
    <name type="scientific">Araneus ventricosus</name>
    <name type="common">Orbweaver spider</name>
    <name type="synonym">Epeira ventricosa</name>
    <dbReference type="NCBI Taxonomy" id="182803"/>
    <lineage>
        <taxon>Eukaryota</taxon>
        <taxon>Metazoa</taxon>
        <taxon>Ecdysozoa</taxon>
        <taxon>Arthropoda</taxon>
        <taxon>Chelicerata</taxon>
        <taxon>Arachnida</taxon>
        <taxon>Araneae</taxon>
        <taxon>Araneomorphae</taxon>
        <taxon>Entelegynae</taxon>
        <taxon>Araneoidea</taxon>
        <taxon>Araneidae</taxon>
        <taxon>Araneus</taxon>
    </lineage>
</organism>
<feature type="non-terminal residue" evidence="1">
    <location>
        <position position="178"/>
    </location>
</feature>
<evidence type="ECO:0000313" key="2">
    <source>
        <dbReference type="Proteomes" id="UP000499080"/>
    </source>
</evidence>
<comment type="caution">
    <text evidence="1">The sequence shown here is derived from an EMBL/GenBank/DDBJ whole genome shotgun (WGS) entry which is preliminary data.</text>
</comment>
<dbReference type="PANTHER" id="PTHR22955">
    <property type="entry name" value="RETROTRANSPOSON"/>
    <property type="match status" value="1"/>
</dbReference>
<dbReference type="Proteomes" id="UP000499080">
    <property type="component" value="Unassembled WGS sequence"/>
</dbReference>